<dbReference type="Pfam" id="PF16976">
    <property type="entry name" value="RcpC"/>
    <property type="match status" value="1"/>
</dbReference>
<reference evidence="2 3" key="1">
    <citation type="journal article" date="2006" name="J. Bacteriol.">
        <title>Comparison of the genome sequence of the poultry pathogen Bordetella avium with those of B. bronchiseptica, B. pertussis, and B. parapertussis reveals extensive diversity in surface structures associated with host interaction.</title>
        <authorList>
            <person name="Sebaihia M."/>
            <person name="Preston A."/>
            <person name="Maskell D.J."/>
            <person name="Kuzmiak H."/>
            <person name="Connell T.D."/>
            <person name="King N.D."/>
            <person name="Orndorff P.E."/>
            <person name="Miyamoto D.M."/>
            <person name="Thomson N.R."/>
            <person name="Harris D."/>
            <person name="Goble A."/>
            <person name="Lord A."/>
            <person name="Murphy L."/>
            <person name="Quail M.A."/>
            <person name="Rutter S."/>
            <person name="Squares R."/>
            <person name="Squares S."/>
            <person name="Woodward J."/>
            <person name="Parkhill J."/>
            <person name="Temple L.M."/>
        </authorList>
    </citation>
    <scope>NUCLEOTIDE SEQUENCE [LARGE SCALE GENOMIC DNA]</scope>
    <source>
        <strain evidence="2 3">197N</strain>
    </source>
</reference>
<dbReference type="PROSITE" id="PS50844">
    <property type="entry name" value="AFP_LIKE"/>
    <property type="match status" value="1"/>
</dbReference>
<dbReference type="InterPro" id="IPR036732">
    <property type="entry name" value="AFP_Neu5c_C_sf"/>
</dbReference>
<dbReference type="SUPFAM" id="SSF51269">
    <property type="entry name" value="AFP III-like domain"/>
    <property type="match status" value="1"/>
</dbReference>
<proteinExistence type="predicted"/>
<evidence type="ECO:0000313" key="2">
    <source>
        <dbReference type="EMBL" id="CAJ49897.1"/>
    </source>
</evidence>
<dbReference type="SMART" id="SM00858">
    <property type="entry name" value="SAF"/>
    <property type="match status" value="1"/>
</dbReference>
<dbReference type="CDD" id="cd11614">
    <property type="entry name" value="SAF_CpaB_FlgA_like"/>
    <property type="match status" value="1"/>
</dbReference>
<dbReference type="NCBIfam" id="TIGR03177">
    <property type="entry name" value="pilus_cpaB"/>
    <property type="match status" value="1"/>
</dbReference>
<dbReference type="STRING" id="360910.BAV2287"/>
<dbReference type="AlphaFoldDB" id="Q2KYI2"/>
<dbReference type="eggNOG" id="COG3745">
    <property type="taxonomic scope" value="Bacteria"/>
</dbReference>
<gene>
    <name evidence="2" type="ordered locus">BAV2287</name>
</gene>
<keyword evidence="3" id="KW-1185">Reference proteome</keyword>
<sequence>MTDESSTASMSFLRRLWPHWSQTYGVWLLALFAALGAAWAAHLHIQAKERDLQHRNQVVMVTRLVAWADLEAGQLLTEDDIASREIPKNWAPHQSLSPEQTGLLIGSRLKVPVMAGQPILQADIEFVSPGTAARLGVGKRALTLPVRELADMPPDMREGDRLDIYVSLTHHDKRLTLPLLQNGKVLAAPGPESAQVVLEADAQDVTRVIAARQAGSLTLALRSPEDAAYPAHDEPGGALADILGLAEEGDAGVPVLYGDESNDVPTLEAQ</sequence>
<dbReference type="InterPro" id="IPR006190">
    <property type="entry name" value="SAF_AFP_Neu5Ac"/>
</dbReference>
<organism evidence="2 3">
    <name type="scientific">Bordetella avium (strain 197N)</name>
    <dbReference type="NCBI Taxonomy" id="360910"/>
    <lineage>
        <taxon>Bacteria</taxon>
        <taxon>Pseudomonadati</taxon>
        <taxon>Pseudomonadota</taxon>
        <taxon>Betaproteobacteria</taxon>
        <taxon>Burkholderiales</taxon>
        <taxon>Alcaligenaceae</taxon>
        <taxon>Bordetella</taxon>
    </lineage>
</organism>
<dbReference type="Pfam" id="PF08666">
    <property type="entry name" value="SAF"/>
    <property type="match status" value="1"/>
</dbReference>
<protein>
    <submittedName>
        <fullName evidence="2">Pilus assembly protein</fullName>
    </submittedName>
</protein>
<dbReference type="InterPro" id="IPR017592">
    <property type="entry name" value="Pilus_assmbl_Flp-typ_CpaB"/>
</dbReference>
<dbReference type="Proteomes" id="UP000001977">
    <property type="component" value="Chromosome"/>
</dbReference>
<name>Q2KYI2_BORA1</name>
<dbReference type="RefSeq" id="WP_012417948.1">
    <property type="nucleotide sequence ID" value="NC_010645.1"/>
</dbReference>
<evidence type="ECO:0000259" key="1">
    <source>
        <dbReference type="PROSITE" id="PS50844"/>
    </source>
</evidence>
<dbReference type="InterPro" id="IPR031571">
    <property type="entry name" value="RcpC_dom"/>
</dbReference>
<feature type="domain" description="AFP-like" evidence="1">
    <location>
        <begin position="63"/>
        <end position="127"/>
    </location>
</feature>
<evidence type="ECO:0000313" key="3">
    <source>
        <dbReference type="Proteomes" id="UP000001977"/>
    </source>
</evidence>
<dbReference type="KEGG" id="bav:BAV2287"/>
<dbReference type="HOGENOM" id="CLU_057068_2_0_4"/>
<dbReference type="InterPro" id="IPR013974">
    <property type="entry name" value="SAF"/>
</dbReference>
<dbReference type="EMBL" id="AM167904">
    <property type="protein sequence ID" value="CAJ49897.1"/>
    <property type="molecule type" value="Genomic_DNA"/>
</dbReference>
<accession>Q2KYI2</accession>